<sequence>MIVALLVFRDIAKSYGIVPVLKGIDLVVKPGEVLALVGENGAGKSTLMRIAAGLAPPSSGTMLLDGAPAPANLHAAERAGIVMVHQEFCLAPHLTVAENVFLGREMTRGLFTDRKAMEMRAHDLLAELGSSAPVRARLRDLPVSDWQMIELAKAFARQPKLILMDEPTAVLSATEAGNLFTRIRVFRQAGGSVIFTSHRLDEVKDIADRVAVLRDGQIVRVENTRDISEDAMAEAMVGRPLAEIYPPRRGAAKRKALLSVAGLTSPGTVEDATLDIREGEVLGISGLVGSGRTELFEALFGLRPARCGSFVLRGEARSLPAAREAWGLKLAYLTEDRKGKGLLLGKSLDQNVALTKGAINGASWIDRRAERRDLEAAVGRYDIRTGRLDVTAGALSGGNQQKVLIAKTLAVEPDLIVFDEPTRGVDIGAKQQIYEIIATLAAEGKAIVVISSEMQEIVGLSDRVLVMRRGRIAGELSGDAISETDIIRFAMGLEDRAPQEEASH</sequence>
<dbReference type="InterPro" id="IPR003439">
    <property type="entry name" value="ABC_transporter-like_ATP-bd"/>
</dbReference>
<dbReference type="InterPro" id="IPR017871">
    <property type="entry name" value="ABC_transporter-like_CS"/>
</dbReference>
<keyword evidence="10" id="KW-1185">Reference proteome</keyword>
<evidence type="ECO:0000256" key="7">
    <source>
        <dbReference type="ARBA" id="ARBA00023136"/>
    </source>
</evidence>
<dbReference type="EMBL" id="WUMK01000010">
    <property type="protein sequence ID" value="MXN48428.1"/>
    <property type="molecule type" value="Genomic_DNA"/>
</dbReference>
<feature type="domain" description="ABC transporter" evidence="8">
    <location>
        <begin position="252"/>
        <end position="494"/>
    </location>
</feature>
<gene>
    <name evidence="9" type="ORF">GR138_24755</name>
</gene>
<dbReference type="InterPro" id="IPR027417">
    <property type="entry name" value="P-loop_NTPase"/>
</dbReference>
<organism evidence="9 10">
    <name type="scientific">Shinella kummerowiae</name>
    <dbReference type="NCBI Taxonomy" id="417745"/>
    <lineage>
        <taxon>Bacteria</taxon>
        <taxon>Pseudomonadati</taxon>
        <taxon>Pseudomonadota</taxon>
        <taxon>Alphaproteobacteria</taxon>
        <taxon>Hyphomicrobiales</taxon>
        <taxon>Rhizobiaceae</taxon>
        <taxon>Shinella</taxon>
    </lineage>
</organism>
<evidence type="ECO:0000256" key="3">
    <source>
        <dbReference type="ARBA" id="ARBA00022597"/>
    </source>
</evidence>
<feature type="domain" description="ABC transporter" evidence="8">
    <location>
        <begin position="6"/>
        <end position="240"/>
    </location>
</feature>
<evidence type="ECO:0000313" key="9">
    <source>
        <dbReference type="EMBL" id="MXN48428.1"/>
    </source>
</evidence>
<evidence type="ECO:0000256" key="4">
    <source>
        <dbReference type="ARBA" id="ARBA00022737"/>
    </source>
</evidence>
<dbReference type="PANTHER" id="PTHR43790">
    <property type="entry name" value="CARBOHYDRATE TRANSPORT ATP-BINDING PROTEIN MG119-RELATED"/>
    <property type="match status" value="1"/>
</dbReference>
<dbReference type="GO" id="GO:0016887">
    <property type="term" value="F:ATP hydrolysis activity"/>
    <property type="evidence" value="ECO:0007669"/>
    <property type="project" value="InterPro"/>
</dbReference>
<dbReference type="CDD" id="cd03216">
    <property type="entry name" value="ABC_Carb_Monos_I"/>
    <property type="match status" value="1"/>
</dbReference>
<dbReference type="PROSITE" id="PS00211">
    <property type="entry name" value="ABC_TRANSPORTER_1"/>
    <property type="match status" value="1"/>
</dbReference>
<dbReference type="OrthoDB" id="9805029at2"/>
<evidence type="ECO:0000256" key="5">
    <source>
        <dbReference type="ARBA" id="ARBA00022741"/>
    </source>
</evidence>
<comment type="caution">
    <text evidence="9">The sequence shown here is derived from an EMBL/GenBank/DDBJ whole genome shotgun (WGS) entry which is preliminary data.</text>
</comment>
<keyword evidence="4" id="KW-0677">Repeat</keyword>
<keyword evidence="2" id="KW-0813">Transport</keyword>
<evidence type="ECO:0000256" key="2">
    <source>
        <dbReference type="ARBA" id="ARBA00022448"/>
    </source>
</evidence>
<dbReference type="SUPFAM" id="SSF52540">
    <property type="entry name" value="P-loop containing nucleoside triphosphate hydrolases"/>
    <property type="match status" value="2"/>
</dbReference>
<comment type="similarity">
    <text evidence="1">Belongs to the ABC transporter superfamily.</text>
</comment>
<dbReference type="SMART" id="SM00382">
    <property type="entry name" value="AAA"/>
    <property type="match status" value="2"/>
</dbReference>
<accession>A0A6N8SKY5</accession>
<reference evidence="9 10" key="1">
    <citation type="submission" date="2019-12" db="EMBL/GenBank/DDBJ databases">
        <title>Shinella kummerowiae sp. nov., a symbiotic bacterium isolated from root nodules of the herbal legume Kummerowia stipulacea.</title>
        <authorList>
            <person name="Gao J."/>
        </authorList>
    </citation>
    <scope>NUCLEOTIDE SEQUENCE [LARGE SCALE GENOMIC DNA]</scope>
    <source>
        <strain evidence="9 10">CCBAU 25048</strain>
    </source>
</reference>
<dbReference type="CDD" id="cd03215">
    <property type="entry name" value="ABC_Carb_Monos_II"/>
    <property type="match status" value="1"/>
</dbReference>
<dbReference type="Gene3D" id="3.40.50.300">
    <property type="entry name" value="P-loop containing nucleotide triphosphate hydrolases"/>
    <property type="match status" value="2"/>
</dbReference>
<evidence type="ECO:0000256" key="6">
    <source>
        <dbReference type="ARBA" id="ARBA00022840"/>
    </source>
</evidence>
<dbReference type="Proteomes" id="UP000435802">
    <property type="component" value="Unassembled WGS sequence"/>
</dbReference>
<dbReference type="GO" id="GO:0005524">
    <property type="term" value="F:ATP binding"/>
    <property type="evidence" value="ECO:0007669"/>
    <property type="project" value="UniProtKB-KW"/>
</dbReference>
<evidence type="ECO:0000313" key="10">
    <source>
        <dbReference type="Proteomes" id="UP000435802"/>
    </source>
</evidence>
<name>A0A6N8SKY5_9HYPH</name>
<evidence type="ECO:0000259" key="8">
    <source>
        <dbReference type="PROSITE" id="PS50893"/>
    </source>
</evidence>
<keyword evidence="3" id="KW-0762">Sugar transport</keyword>
<keyword evidence="5" id="KW-0547">Nucleotide-binding</keyword>
<dbReference type="PANTHER" id="PTHR43790:SF9">
    <property type="entry name" value="GALACTOFURANOSE TRANSPORTER ATP-BINDING PROTEIN YTFR"/>
    <property type="match status" value="1"/>
</dbReference>
<evidence type="ECO:0000256" key="1">
    <source>
        <dbReference type="ARBA" id="ARBA00005417"/>
    </source>
</evidence>
<dbReference type="PROSITE" id="PS50893">
    <property type="entry name" value="ABC_TRANSPORTER_2"/>
    <property type="match status" value="2"/>
</dbReference>
<dbReference type="InterPro" id="IPR003593">
    <property type="entry name" value="AAA+_ATPase"/>
</dbReference>
<keyword evidence="6 9" id="KW-0067">ATP-binding</keyword>
<dbReference type="InterPro" id="IPR050107">
    <property type="entry name" value="ABC_carbohydrate_import_ATPase"/>
</dbReference>
<protein>
    <submittedName>
        <fullName evidence="9">ATP-binding cassette domain-containing protein</fullName>
    </submittedName>
</protein>
<proteinExistence type="inferred from homology"/>
<dbReference type="Pfam" id="PF00005">
    <property type="entry name" value="ABC_tran"/>
    <property type="match status" value="2"/>
</dbReference>
<dbReference type="AlphaFoldDB" id="A0A6N8SKY5"/>
<keyword evidence="7" id="KW-0472">Membrane</keyword>